<evidence type="ECO:0000259" key="3">
    <source>
        <dbReference type="Pfam" id="PF18078"/>
    </source>
</evidence>
<evidence type="ECO:0000313" key="6">
    <source>
        <dbReference type="EMBL" id="KAF3853056.1"/>
    </source>
</evidence>
<feature type="domain" description="Stonustoxin-like helical" evidence="4">
    <location>
        <begin position="360"/>
        <end position="454"/>
    </location>
</feature>
<accession>A0A7J5YUB2</accession>
<dbReference type="Pfam" id="PF21109">
    <property type="entry name" value="Stonustoxin_helical"/>
    <property type="match status" value="2"/>
</dbReference>
<evidence type="ECO:0000256" key="1">
    <source>
        <dbReference type="SAM" id="Coils"/>
    </source>
</evidence>
<proteinExistence type="predicted"/>
<dbReference type="PANTHER" id="PTHR31594:SF16">
    <property type="entry name" value="SI:CH211-281L24.3"/>
    <property type="match status" value="1"/>
</dbReference>
<dbReference type="InterPro" id="IPR043136">
    <property type="entry name" value="B30.2/SPRY_sf"/>
</dbReference>
<comment type="caution">
    <text evidence="6">The sequence shown here is derived from an EMBL/GenBank/DDBJ whole genome shotgun (WGS) entry which is preliminary data.</text>
</comment>
<dbReference type="PANTHER" id="PTHR31594">
    <property type="entry name" value="AIG1-TYPE G DOMAIN-CONTAINING PROTEIN"/>
    <property type="match status" value="1"/>
</dbReference>
<dbReference type="Pfam" id="PF24674">
    <property type="entry name" value="MACPF_SNTX"/>
    <property type="match status" value="1"/>
</dbReference>
<keyword evidence="1" id="KW-0175">Coiled coil</keyword>
<feature type="domain" description="SNTX thioredoxin-like" evidence="3">
    <location>
        <begin position="465"/>
        <end position="584"/>
    </location>
</feature>
<dbReference type="InterPro" id="IPR056072">
    <property type="entry name" value="SNTX_MACPF/CDC-like_dom"/>
</dbReference>
<evidence type="ECO:0000259" key="4">
    <source>
        <dbReference type="Pfam" id="PF21109"/>
    </source>
</evidence>
<feature type="region of interest" description="Disordered" evidence="2">
    <location>
        <begin position="643"/>
        <end position="700"/>
    </location>
</feature>
<dbReference type="Gene3D" id="2.60.120.920">
    <property type="match status" value="1"/>
</dbReference>
<feature type="domain" description="Stonustoxin-like helical" evidence="4">
    <location>
        <begin position="1189"/>
        <end position="1283"/>
    </location>
</feature>
<dbReference type="Proteomes" id="UP000518266">
    <property type="component" value="Unassembled WGS sequence"/>
</dbReference>
<dbReference type="Pfam" id="PF18078">
    <property type="entry name" value="Thioredoxin_11"/>
    <property type="match status" value="3"/>
</dbReference>
<dbReference type="InterPro" id="IPR048997">
    <property type="entry name" value="Stonustoxin-like_helical"/>
</dbReference>
<evidence type="ECO:0000313" key="7">
    <source>
        <dbReference type="Proteomes" id="UP000518266"/>
    </source>
</evidence>
<keyword evidence="7" id="KW-1185">Reference proteome</keyword>
<feature type="domain" description="SNTX MACPF/CDC-like" evidence="5">
    <location>
        <begin position="92"/>
        <end position="308"/>
    </location>
</feature>
<dbReference type="InterPro" id="IPR052090">
    <property type="entry name" value="Cytolytic_pore-forming_toxin"/>
</dbReference>
<protein>
    <recommendedName>
        <fullName evidence="8">SNTX thioredoxin-like domain-containing protein</fullName>
    </recommendedName>
</protein>
<name>A0A7J5YUB2_DISMA</name>
<gene>
    <name evidence="6" type="ORF">F7725_013744</name>
</gene>
<reference evidence="6 7" key="1">
    <citation type="submission" date="2020-03" db="EMBL/GenBank/DDBJ databases">
        <title>Dissostichus mawsoni Genome sequencing and assembly.</title>
        <authorList>
            <person name="Park H."/>
        </authorList>
    </citation>
    <scope>NUCLEOTIDE SEQUENCE [LARGE SCALE GENOMIC DNA]</scope>
    <source>
        <strain evidence="6">DM0001</strain>
        <tissue evidence="6">Muscle</tissue>
    </source>
</reference>
<dbReference type="OrthoDB" id="8954335at2759"/>
<evidence type="ECO:0008006" key="8">
    <source>
        <dbReference type="Google" id="ProtNLM"/>
    </source>
</evidence>
<feature type="coiled-coil region" evidence="1">
    <location>
        <begin position="347"/>
        <end position="377"/>
    </location>
</feature>
<feature type="domain" description="SNTX thioredoxin-like" evidence="3">
    <location>
        <begin position="1"/>
        <end position="46"/>
    </location>
</feature>
<feature type="domain" description="SNTX thioredoxin-like" evidence="3">
    <location>
        <begin position="1294"/>
        <end position="1326"/>
    </location>
</feature>
<feature type="compositionally biased region" description="Polar residues" evidence="2">
    <location>
        <begin position="653"/>
        <end position="700"/>
    </location>
</feature>
<dbReference type="InterPro" id="IPR040581">
    <property type="entry name" value="Thioredoxin_11"/>
</dbReference>
<organism evidence="6 7">
    <name type="scientific">Dissostichus mawsoni</name>
    <name type="common">Antarctic cod</name>
    <dbReference type="NCBI Taxonomy" id="36200"/>
    <lineage>
        <taxon>Eukaryota</taxon>
        <taxon>Metazoa</taxon>
        <taxon>Chordata</taxon>
        <taxon>Craniata</taxon>
        <taxon>Vertebrata</taxon>
        <taxon>Euteleostomi</taxon>
        <taxon>Actinopterygii</taxon>
        <taxon>Neopterygii</taxon>
        <taxon>Teleostei</taxon>
        <taxon>Neoteleostei</taxon>
        <taxon>Acanthomorphata</taxon>
        <taxon>Eupercaria</taxon>
        <taxon>Perciformes</taxon>
        <taxon>Notothenioidei</taxon>
        <taxon>Nototheniidae</taxon>
        <taxon>Dissostichus</taxon>
    </lineage>
</organism>
<evidence type="ECO:0000259" key="5">
    <source>
        <dbReference type="Pfam" id="PF24674"/>
    </source>
</evidence>
<sequence>MFQSSAKGLKNNSQFRFLIMSKTNDNYKGATIYHYKKGRLVTEDFQRQKPSSVETITDKRDLICELYLENTRGVFSLMKPVGEMASDLMNVAALGRPFTLGMLYDARKDELVPGFKLWDDKVLQASVTESSKHSSNFEVSGSDTTESKSTLLDIEASLKLSFLGGLIEVGGSAKYLNDEKKFKNQSRVTFQYKVTTNFKQLSVTQLKAMSPQQRDLIKNGLATHVVTGILYGANAFFVFDSEKLEDRQVQDIQGSMQAVIKKIPSLSIEGNVKLKMTAEEQALTNKVSCKFYGDLILESNPATFKDAVLTYTKLPQLLGTNGEKSVPVKVWLMPLKLLEPAAIEVRKDISIELVRKAQEALEELRETKMRCNDSLEDKVVESFPVLHEELSTFLKLCGYYKTNIQQAMGEKLPSIREGKEDESSLEKVFEDGPESPFNHEKLNKWLENKEREINVIKSCVDTMEGVKIVLNQTELDREVLASGVEDVLCFVFTSMPKGDIYLDEMADFLKSKKLGSTHEEEWYYSDEVLNTMREKAKMFQGSAKALKNNSKFRFLITAKTNDNYKGATIYHYMKGRLVTEDFQKPSSVETITDKRDLICRFGVYLDWPAGTLSFYRVSVNTLTHLELYLENTRGVFSLMKPTGSHTVERSAPAHQTGSHTVEQSAPAHQTGSHTVEQSAPAHQTGSHTVEQSAPAHQTGSHTVENLPLLIRQASTLWNDLPLHIRQAPTLWNDRPLHIRQAPTLWNDLPLHIRQASTLWNDLPLHIRQAPTLWNDLPLHIRQVPTLWNDLPLHIRQASTLWNDLPLHIRQAPTLWNDLPLHIRQVPHCGTICPCTSDRPPHCGTICPCTSDRPPHCGTICPCTSDRLPHWNDLPLHIRQAPTLWNDLPLHIRQASTLWNDLPLHIRQAPTLLNQFLKSVEEMASDHMNVAALGRPFTLGMLYDARKDELVPGKTSQSHKTFIIVTLFEISASDSTESKSSLLDIEASLKASFMGGLIEVGGSAKYLNDEKKFKNQSRVTFQYKATTNFKQLLIDQVTLDTEQMEVIEKDLATHVVTGILYGANAFFVFDSEKLEASQVQEIEVSMQAVIKKIPTFDVEGKVDIKLTDEEKALTEKFSCKFYGDFILESNPATFKDAVQTYVELPKLLGTNGENSVPVKVWLMPLKLLEPAAIEVRKDISIELVRKAQEALEDLKEIQMRCNDSLEDKVVESFPVLHEELSTFLKLCGYYKTNIQKAMAEKLPSIREGKEDESSLEKVFEDGPESPFNHEKLNKWLSHKEREVNVIRSCVDTMEGVKIVLNQTELDREVLASGVEDVLCFVFTSMLKGDIP</sequence>
<dbReference type="EMBL" id="JAAKFY010000008">
    <property type="protein sequence ID" value="KAF3853056.1"/>
    <property type="molecule type" value="Genomic_DNA"/>
</dbReference>
<evidence type="ECO:0000256" key="2">
    <source>
        <dbReference type="SAM" id="MobiDB-lite"/>
    </source>
</evidence>